<dbReference type="PROSITE" id="PS51157">
    <property type="entry name" value="ZF_UBR"/>
    <property type="match status" value="1"/>
</dbReference>
<comment type="function">
    <text evidence="5">Ubiquitin ligase protein which is a component of the N-end rule pathway. Recognizes and binds to proteins bearing specific N-terminal residues that are destabilizing according to the N-end rule, leading to their ubiquitination and subsequent degradation.</text>
</comment>
<dbReference type="PANTHER" id="PTHR21497">
    <property type="entry name" value="UBIQUITIN LIGASE E3 ALPHA-RELATED"/>
    <property type="match status" value="1"/>
</dbReference>
<comment type="pathway">
    <text evidence="5">Protein modification; protein ubiquitination.</text>
</comment>
<organism evidence="8 9">
    <name type="scientific">Tritrichomonas musculus</name>
    <dbReference type="NCBI Taxonomy" id="1915356"/>
    <lineage>
        <taxon>Eukaryota</taxon>
        <taxon>Metamonada</taxon>
        <taxon>Parabasalia</taxon>
        <taxon>Tritrichomonadida</taxon>
        <taxon>Tritrichomonadidae</taxon>
        <taxon>Tritrichomonas</taxon>
    </lineage>
</organism>
<comment type="catalytic activity">
    <reaction evidence="5">
        <text>S-ubiquitinyl-[E2 ubiquitin-conjugating enzyme]-L-cysteine + [acceptor protein]-L-lysine = [E2 ubiquitin-conjugating enzyme]-L-cysteine + N(6)-ubiquitinyl-[acceptor protein]-L-lysine.</text>
        <dbReference type="EC" id="2.3.2.27"/>
    </reaction>
</comment>
<evidence type="ECO:0000313" key="8">
    <source>
        <dbReference type="EMBL" id="KAK8889690.1"/>
    </source>
</evidence>
<sequence length="1328" mass="152046">MFSAKDKNKPNELDSLASKFATSPEQAISEAKNYLMKPNFSDFDEFINEVKKTQKSNCCIVSWSKAMLSARCLDCQLHDNSCICIPCYLAGKHDQHHSYLLGGSGSGNCDCGDPNFWKPSGNCPNHPGPDPNPDITQMTPENRTKFIDVFTSAYTGALNSIDDNNRILIFDWITKFISYGDGLRRCVAIAVTSVPDEVFFENLKRLEQKPLNSLMDLFGKLISDQQFAREMGAATIRNYLPLREIIKSIIMNPSYDKKSAPFHPIKKYLNFAFHFFNEVPLMYLIETANFDWVDFLLECIEFVIKTVIDTKKDYNRNQDGQIISQIWYYTRLLEILMKKDDQHENLQRFIDKYSQLLINYERLYSFNFPRVPEDDCDDNYSGLFLFIYLYQINCIFCQQFDSSPKNKVFSISKTFSSLLEYIKSKKNFSARSLYSQISVPISAFIPLHHLFYCLLSSHQNASEVLSIECKENGIPLQDFCNLSVICPLRILAAIFVPERFRMLNHATFRHITYCLDKPEESFNIFFGFVQTILGIAPDKEQILKIIAITFGVDDEIPTMPKLPLLDRKKQMQQLMDYQNQLEMRVQSISDVSIFIMSLLTDRSIITYDKILFKRLRVIELLKNKKTNSMDIEKYVNDKLSNPIFGDDLQSFAERVSTSNGSFFQLKNDAEFTPFFPVIYRPNRTKIIMKYTDKLIPTLDYIPPPRNLEMKSCFRLPTFISLMYGCLSSSSLTSIQIGLSMFVESLRNGEDFPQSSFDSSPTIIESSSVVDLTETLQSILSEDPHCNFLAIKVKYSGSDRPISIIEAVQSNHRLGYAALERTNLPSSLRPQLAGDDELQKEKKARAANLKQRLMKEFQNKRSQFSMGTGTTSMNADDDDDEGNLNSLHGSRSSRPIDSSEAPSRILCNICQTNVAEDILGFPCLSLPSLFPAIINNDLHKLKIGLDDLDCVFSMSICLHHVHYKCCIGLIKEYQDDAGRRNENKTYNCMIDRGVRNCFLPLFHATSLPEGQSEFSIKPSEILNESIQEFVKRAFFGYAEEDPLVAMKSFAGMVAVLEVRHRSRPECLDHPTVPLLYHNLLLTLYFSLHGSAITEDLKDPLVKLVYLIINSEDPEKEFQVFVKQISSTLKDDYLYEFLRRAAIIEEFAIKNRCDSKSDGFIDWDEILSFENLLERFEIDKDKNLKMIELPLFETIPLADRFVGLYQPPYNMDIFDTSISKFIDLLTGSVVVFAKNYDTIKDKTDLPYINDYVLSYYKGGLAMFLALTGPNASDIIISCSAINRLFNLDGFYVDQFGDIDRGFKRGAILQISKDRLENTLDKLLSGDVILY</sequence>
<dbReference type="Pfam" id="PF02207">
    <property type="entry name" value="zf-UBR"/>
    <property type="match status" value="1"/>
</dbReference>
<dbReference type="CDD" id="cd19670">
    <property type="entry name" value="UBR-box_UBR1_2_3"/>
    <property type="match status" value="1"/>
</dbReference>
<dbReference type="EMBL" id="JAPFFF010000005">
    <property type="protein sequence ID" value="KAK8889690.1"/>
    <property type="molecule type" value="Genomic_DNA"/>
</dbReference>
<keyword evidence="5" id="KW-0833">Ubl conjugation pathway</keyword>
<comment type="caution">
    <text evidence="8">The sequence shown here is derived from an EMBL/GenBank/DDBJ whole genome shotgun (WGS) entry which is preliminary data.</text>
</comment>
<gene>
    <name evidence="8" type="ORF">M9Y10_034443</name>
</gene>
<name>A0ABR2KF00_9EUKA</name>
<evidence type="ECO:0000313" key="9">
    <source>
        <dbReference type="Proteomes" id="UP001470230"/>
    </source>
</evidence>
<evidence type="ECO:0000256" key="1">
    <source>
        <dbReference type="ARBA" id="ARBA00022723"/>
    </source>
</evidence>
<evidence type="ECO:0000256" key="6">
    <source>
        <dbReference type="SAM" id="MobiDB-lite"/>
    </source>
</evidence>
<dbReference type="InterPro" id="IPR003126">
    <property type="entry name" value="Znf_UBR"/>
</dbReference>
<dbReference type="EC" id="2.3.2.27" evidence="5"/>
<keyword evidence="2 5" id="KW-0863">Zinc-finger</keyword>
<dbReference type="Gene3D" id="2.10.110.30">
    <property type="match status" value="1"/>
</dbReference>
<feature type="zinc finger region" description="UBR-type" evidence="4">
    <location>
        <begin position="57"/>
        <end position="128"/>
    </location>
</feature>
<feature type="region of interest" description="Disordered" evidence="6">
    <location>
        <begin position="859"/>
        <end position="898"/>
    </location>
</feature>
<keyword evidence="1 5" id="KW-0479">Metal-binding</keyword>
<proteinExistence type="inferred from homology"/>
<evidence type="ECO:0000256" key="4">
    <source>
        <dbReference type="PROSITE-ProRule" id="PRU00508"/>
    </source>
</evidence>
<protein>
    <recommendedName>
        <fullName evidence="5">E3 ubiquitin-protein ligase</fullName>
        <ecNumber evidence="5">2.3.2.27</ecNumber>
    </recommendedName>
</protein>
<keyword evidence="9" id="KW-1185">Reference proteome</keyword>
<dbReference type="Proteomes" id="UP001470230">
    <property type="component" value="Unassembled WGS sequence"/>
</dbReference>
<evidence type="ECO:0000256" key="5">
    <source>
        <dbReference type="RuleBase" id="RU366018"/>
    </source>
</evidence>
<feature type="domain" description="UBR-type" evidence="7">
    <location>
        <begin position="57"/>
        <end position="128"/>
    </location>
</feature>
<accession>A0ABR2KF00</accession>
<reference evidence="8 9" key="1">
    <citation type="submission" date="2024-04" db="EMBL/GenBank/DDBJ databases">
        <title>Tritrichomonas musculus Genome.</title>
        <authorList>
            <person name="Alves-Ferreira E."/>
            <person name="Grigg M."/>
            <person name="Lorenzi H."/>
            <person name="Galac M."/>
        </authorList>
    </citation>
    <scope>NUCLEOTIDE SEQUENCE [LARGE SCALE GENOMIC DNA]</scope>
    <source>
        <strain evidence="8 9">EAF2021</strain>
    </source>
</reference>
<comment type="similarity">
    <text evidence="5">Belongs to the E3 ubiquitin-protein ligase UBR1-like family.</text>
</comment>
<dbReference type="SMART" id="SM00396">
    <property type="entry name" value="ZnF_UBR1"/>
    <property type="match status" value="1"/>
</dbReference>
<dbReference type="PANTHER" id="PTHR21497:SF24">
    <property type="entry name" value="E3 UBIQUITIN-PROTEIN LIGASE UBR1"/>
    <property type="match status" value="1"/>
</dbReference>
<evidence type="ECO:0000259" key="7">
    <source>
        <dbReference type="PROSITE" id="PS51157"/>
    </source>
</evidence>
<keyword evidence="5" id="KW-0808">Transferase</keyword>
<dbReference type="InterPro" id="IPR039164">
    <property type="entry name" value="UBR1-like"/>
</dbReference>
<keyword evidence="3 5" id="KW-0862">Zinc</keyword>
<evidence type="ECO:0000256" key="2">
    <source>
        <dbReference type="ARBA" id="ARBA00022771"/>
    </source>
</evidence>
<evidence type="ECO:0000256" key="3">
    <source>
        <dbReference type="ARBA" id="ARBA00022833"/>
    </source>
</evidence>
<feature type="compositionally biased region" description="Polar residues" evidence="6">
    <location>
        <begin position="859"/>
        <end position="873"/>
    </location>
</feature>
<feature type="compositionally biased region" description="Polar residues" evidence="6">
    <location>
        <begin position="882"/>
        <end position="895"/>
    </location>
</feature>